<dbReference type="CDD" id="cd02022">
    <property type="entry name" value="DPCK"/>
    <property type="match status" value="1"/>
</dbReference>
<dbReference type="SUPFAM" id="SSF52540">
    <property type="entry name" value="P-loop containing nucleoside triphosphate hydrolases"/>
    <property type="match status" value="1"/>
</dbReference>
<dbReference type="GO" id="GO:0015937">
    <property type="term" value="P:coenzyme A biosynthetic process"/>
    <property type="evidence" value="ECO:0007669"/>
    <property type="project" value="UniProtKB-UniRule"/>
</dbReference>
<evidence type="ECO:0000256" key="4">
    <source>
        <dbReference type="ARBA" id="ARBA00022993"/>
    </source>
</evidence>
<evidence type="ECO:0000256" key="6">
    <source>
        <dbReference type="NCBIfam" id="TIGR00152"/>
    </source>
</evidence>
<name>A0A9X4SCE7_9BURK</name>
<comment type="catalytic activity">
    <reaction evidence="5">
        <text>3'-dephospho-CoA + ATP = ADP + CoA + H(+)</text>
        <dbReference type="Rhea" id="RHEA:18245"/>
        <dbReference type="ChEBI" id="CHEBI:15378"/>
        <dbReference type="ChEBI" id="CHEBI:30616"/>
        <dbReference type="ChEBI" id="CHEBI:57287"/>
        <dbReference type="ChEBI" id="CHEBI:57328"/>
        <dbReference type="ChEBI" id="CHEBI:456216"/>
        <dbReference type="EC" id="2.7.1.24"/>
    </reaction>
</comment>
<evidence type="ECO:0000256" key="1">
    <source>
        <dbReference type="ARBA" id="ARBA00009018"/>
    </source>
</evidence>
<dbReference type="OrthoDB" id="9812943at2"/>
<dbReference type="GO" id="GO:0004140">
    <property type="term" value="F:dephospho-CoA kinase activity"/>
    <property type="evidence" value="ECO:0007669"/>
    <property type="project" value="UniProtKB-UniRule"/>
</dbReference>
<dbReference type="Pfam" id="PF01121">
    <property type="entry name" value="CoaE"/>
    <property type="match status" value="1"/>
</dbReference>
<dbReference type="Gene3D" id="3.40.50.300">
    <property type="entry name" value="P-loop containing nucleotide triphosphate hydrolases"/>
    <property type="match status" value="1"/>
</dbReference>
<dbReference type="PROSITE" id="PS51219">
    <property type="entry name" value="DPCK"/>
    <property type="match status" value="1"/>
</dbReference>
<dbReference type="InterPro" id="IPR027417">
    <property type="entry name" value="P-loop_NTPase"/>
</dbReference>
<proteinExistence type="inferred from homology"/>
<comment type="function">
    <text evidence="5">Catalyzes the phosphorylation of the 3'-hydroxyl group of dephosphocoenzyme A to form coenzyme A.</text>
</comment>
<comment type="subcellular location">
    <subcellularLocation>
        <location evidence="5">Cytoplasm</location>
    </subcellularLocation>
</comment>
<evidence type="ECO:0000256" key="5">
    <source>
        <dbReference type="HAMAP-Rule" id="MF_00376"/>
    </source>
</evidence>
<dbReference type="AlphaFoldDB" id="A0A9X4SCE7"/>
<dbReference type="PANTHER" id="PTHR10695">
    <property type="entry name" value="DEPHOSPHO-COA KINASE-RELATED"/>
    <property type="match status" value="1"/>
</dbReference>
<evidence type="ECO:0000313" key="7">
    <source>
        <dbReference type="EMBL" id="MDG5976578.1"/>
    </source>
</evidence>
<keyword evidence="8" id="KW-1185">Reference proteome</keyword>
<evidence type="ECO:0000256" key="3">
    <source>
        <dbReference type="ARBA" id="ARBA00022840"/>
    </source>
</evidence>
<sequence>MTARTILRLGLTGGIGSGKSTVAHLLQQRGATVIDADAISRACTLEGGAAIPAITQAFGPEFITPGGALDRPHMRDHVFNHPEARQVLEAIVHPLVRAEIQRQAAASGSPCLVFDVPLLVESPEWRHQLDRVLVVDCSEETQIRRVTERNGWNRGTIEAVLRSQSPRARRLVAADTVIFNDGYQIEPLQRLVGLLADEFGL</sequence>
<protein>
    <recommendedName>
        <fullName evidence="5 6">Dephospho-CoA kinase</fullName>
        <ecNumber evidence="5 6">2.7.1.24</ecNumber>
    </recommendedName>
    <alternativeName>
        <fullName evidence="5">Dephosphocoenzyme A kinase</fullName>
    </alternativeName>
</protein>
<keyword evidence="4 5" id="KW-0173">Coenzyme A biosynthesis</keyword>
<dbReference type="NCBIfam" id="TIGR00152">
    <property type="entry name" value="dephospho-CoA kinase"/>
    <property type="match status" value="1"/>
</dbReference>
<reference evidence="7" key="1">
    <citation type="submission" date="2013-01" db="EMBL/GenBank/DDBJ databases">
        <title>Genome draft of Hydrogenophaga taeniospiralis 2K1.</title>
        <authorList>
            <person name="Gomila M."/>
            <person name="Lalucat J."/>
        </authorList>
    </citation>
    <scope>NUCLEOTIDE SEQUENCE</scope>
    <source>
        <strain evidence="7">CCUG 15921</strain>
    </source>
</reference>
<dbReference type="GO" id="GO:0005524">
    <property type="term" value="F:ATP binding"/>
    <property type="evidence" value="ECO:0007669"/>
    <property type="project" value="UniProtKB-UniRule"/>
</dbReference>
<feature type="binding site" evidence="5">
    <location>
        <begin position="16"/>
        <end position="21"/>
    </location>
    <ligand>
        <name>ATP</name>
        <dbReference type="ChEBI" id="CHEBI:30616"/>
    </ligand>
</feature>
<comment type="caution">
    <text evidence="7">The sequence shown here is derived from an EMBL/GenBank/DDBJ whole genome shotgun (WGS) entry which is preliminary data.</text>
</comment>
<dbReference type="InterPro" id="IPR001977">
    <property type="entry name" value="Depp_CoAkinase"/>
</dbReference>
<dbReference type="Proteomes" id="UP001152876">
    <property type="component" value="Unassembled WGS sequence"/>
</dbReference>
<organism evidence="7 8">
    <name type="scientific">Hydrogenophaga taeniospiralis CCUG 15921</name>
    <dbReference type="NCBI Taxonomy" id="1281780"/>
    <lineage>
        <taxon>Bacteria</taxon>
        <taxon>Pseudomonadati</taxon>
        <taxon>Pseudomonadota</taxon>
        <taxon>Betaproteobacteria</taxon>
        <taxon>Burkholderiales</taxon>
        <taxon>Comamonadaceae</taxon>
        <taxon>Hydrogenophaga</taxon>
    </lineage>
</organism>
<keyword evidence="5 7" id="KW-0418">Kinase</keyword>
<dbReference type="PANTHER" id="PTHR10695:SF46">
    <property type="entry name" value="BIFUNCTIONAL COENZYME A SYNTHASE-RELATED"/>
    <property type="match status" value="1"/>
</dbReference>
<dbReference type="RefSeq" id="WP_068174377.1">
    <property type="nucleotide sequence ID" value="NZ_AOGK01000013.1"/>
</dbReference>
<comment type="similarity">
    <text evidence="1 5">Belongs to the CoaE family.</text>
</comment>
<dbReference type="HAMAP" id="MF_00376">
    <property type="entry name" value="Dephospho_CoA_kinase"/>
    <property type="match status" value="1"/>
</dbReference>
<keyword evidence="3 5" id="KW-0067">ATP-binding</keyword>
<keyword evidence="2 5" id="KW-0547">Nucleotide-binding</keyword>
<evidence type="ECO:0000256" key="2">
    <source>
        <dbReference type="ARBA" id="ARBA00022741"/>
    </source>
</evidence>
<dbReference type="EC" id="2.7.1.24" evidence="5 6"/>
<accession>A0A9X4SCE7</accession>
<keyword evidence="5 7" id="KW-0808">Transferase</keyword>
<evidence type="ECO:0000313" key="8">
    <source>
        <dbReference type="Proteomes" id="UP001152876"/>
    </source>
</evidence>
<dbReference type="GO" id="GO:0005737">
    <property type="term" value="C:cytoplasm"/>
    <property type="evidence" value="ECO:0007669"/>
    <property type="project" value="UniProtKB-SubCell"/>
</dbReference>
<comment type="pathway">
    <text evidence="5">Cofactor biosynthesis; coenzyme A biosynthesis; CoA from (R)-pantothenate: step 5/5.</text>
</comment>
<dbReference type="EMBL" id="AOGK01000013">
    <property type="protein sequence ID" value="MDG5976578.1"/>
    <property type="molecule type" value="Genomic_DNA"/>
</dbReference>
<keyword evidence="5" id="KW-0963">Cytoplasm</keyword>
<gene>
    <name evidence="5 7" type="primary">coaE</name>
    <name evidence="7" type="ORF">H010_15025</name>
</gene>